<dbReference type="Pfam" id="PF16239">
    <property type="entry name" value="DUF4898"/>
    <property type="match status" value="1"/>
</dbReference>
<reference evidence="1 2" key="1">
    <citation type="submission" date="2020-02" db="EMBL/GenBank/DDBJ databases">
        <title>Comparative genome analysis reveals the metabolism and evolution of the thermophilic archaeal genus Metallosphaera.</title>
        <authorList>
            <person name="Jiang C."/>
        </authorList>
    </citation>
    <scope>NUCLEOTIDE SEQUENCE [LARGE SCALE GENOMIC DNA]</scope>
    <source>
        <strain evidence="1 2">Ric-A</strain>
    </source>
</reference>
<name>A0A6N0NVJ5_9CREN</name>
<evidence type="ECO:0000313" key="2">
    <source>
        <dbReference type="Proteomes" id="UP000509301"/>
    </source>
</evidence>
<dbReference type="RefSeq" id="WP_174632378.1">
    <property type="nucleotide sequence ID" value="NZ_CP049074.1"/>
</dbReference>
<protein>
    <submittedName>
        <fullName evidence="1">DUF4898 domain-containing protein</fullName>
    </submittedName>
</protein>
<accession>A0A6N0NVJ5</accession>
<dbReference type="AlphaFoldDB" id="A0A6N0NVJ5"/>
<dbReference type="KEGG" id="mten:GWK48_00710"/>
<sequence>MPETMERRDNVEIEPELLTLLSSLGVNSSPKRIPLKTVSSLEKILSLILPKNVSDMVIVLSKDHVGSQGKFSSATRAAFPSSKVTVLFSHKLDKDVTLVYFK</sequence>
<evidence type="ECO:0000313" key="1">
    <source>
        <dbReference type="EMBL" id="QKR00914.1"/>
    </source>
</evidence>
<proteinExistence type="predicted"/>
<organism evidence="1 2">
    <name type="scientific">Metallosphaera tengchongensis</name>
    <dbReference type="NCBI Taxonomy" id="1532350"/>
    <lineage>
        <taxon>Archaea</taxon>
        <taxon>Thermoproteota</taxon>
        <taxon>Thermoprotei</taxon>
        <taxon>Sulfolobales</taxon>
        <taxon>Sulfolobaceae</taxon>
        <taxon>Metallosphaera</taxon>
    </lineage>
</organism>
<dbReference type="Proteomes" id="UP000509301">
    <property type="component" value="Chromosome"/>
</dbReference>
<dbReference type="GeneID" id="55640422"/>
<gene>
    <name evidence="1" type="ORF">GWK48_00710</name>
</gene>
<dbReference type="InterPro" id="IPR032603">
    <property type="entry name" value="DUF4898"/>
</dbReference>
<dbReference type="EMBL" id="CP049074">
    <property type="protein sequence ID" value="QKR00914.1"/>
    <property type="molecule type" value="Genomic_DNA"/>
</dbReference>
<keyword evidence="2" id="KW-1185">Reference proteome</keyword>
<dbReference type="OrthoDB" id="34406at2157"/>